<dbReference type="AlphaFoldDB" id="I2Q1D5"/>
<protein>
    <submittedName>
        <fullName evidence="1">Uncharacterized protein</fullName>
    </submittedName>
</protein>
<dbReference type="OrthoDB" id="10019855at2"/>
<evidence type="ECO:0000313" key="1">
    <source>
        <dbReference type="EMBL" id="EIG53591.1"/>
    </source>
</evidence>
<dbReference type="HOGENOM" id="CLU_1018346_0_0_7"/>
<dbReference type="eggNOG" id="ENOG503013G">
    <property type="taxonomic scope" value="Bacteria"/>
</dbReference>
<proteinExistence type="predicted"/>
<dbReference type="EMBL" id="JH600068">
    <property type="protein sequence ID" value="EIG53591.1"/>
    <property type="molecule type" value="Genomic_DNA"/>
</dbReference>
<sequence>MDILTQYYNQGGQIVTKSPDLTTREFYRDVMGLHRFNEMFVPTQEVSGPTYSMVDGSIIFNFGGGSGKTVFVPVGGIQSVEGRDGRKAVIPQGTATDFSVMAMPGEEDFGIEGNCSIGLIAKSPSASTDAYPSACFSFNIESFYDRDVTNNVWGQGTGGPSFSVSLGLYLNSINPEYQSNLIEMNINGSGGDWQHAFLSKDASFLRDGAWHIFEFKSALNGTGSFFVDGTNLWSYNTGAPFNMFYRPRLSLLMFGASSVSEKFHFDTGWVKKI</sequence>
<gene>
    <name evidence="1" type="ORF">DesU5LDRAFT_1917</name>
</gene>
<name>I2Q1D5_9BACT</name>
<accession>I2Q1D5</accession>
<reference evidence="1" key="1">
    <citation type="submission" date="2011-11" db="EMBL/GenBank/DDBJ databases">
        <title>Improved High-Quality Draft sequence of Desulfovibrio sp. U5L.</title>
        <authorList>
            <consortium name="US DOE Joint Genome Institute"/>
            <person name="Lucas S."/>
            <person name="Han J."/>
            <person name="Lapidus A."/>
            <person name="Cheng J.-F."/>
            <person name="Goodwin L."/>
            <person name="Pitluck S."/>
            <person name="Peters L."/>
            <person name="Ovchinnikova G."/>
            <person name="Held B."/>
            <person name="Detter J.C."/>
            <person name="Han C."/>
            <person name="Tapia R."/>
            <person name="Land M."/>
            <person name="Hauser L."/>
            <person name="Kyrpides N."/>
            <person name="Ivanova N."/>
            <person name="Pagani I."/>
            <person name="Gabster J."/>
            <person name="Walker C."/>
            <person name="Stolyar S."/>
            <person name="Stahl D."/>
            <person name="Arkin A."/>
            <person name="Dehal P."/>
            <person name="Hazen T."/>
            <person name="Woyke T."/>
        </authorList>
    </citation>
    <scope>NUCLEOTIDE SEQUENCE [LARGE SCALE GENOMIC DNA]</scope>
    <source>
        <strain evidence="1">U5L</strain>
    </source>
</reference>
<organism evidence="1">
    <name type="scientific">Desulfovibrio sp. U5L</name>
    <dbReference type="NCBI Taxonomy" id="596152"/>
    <lineage>
        <taxon>Bacteria</taxon>
        <taxon>Pseudomonadati</taxon>
        <taxon>Thermodesulfobacteriota</taxon>
        <taxon>Desulfovibrionia</taxon>
        <taxon>Desulfovibrionales</taxon>
        <taxon>Desulfovibrionaceae</taxon>
        <taxon>Desulfovibrio</taxon>
    </lineage>
</organism>
<dbReference type="STRING" id="596152.DesU5LDRAFT_1917"/>